<dbReference type="Gene3D" id="2.60.120.200">
    <property type="match status" value="1"/>
</dbReference>
<comment type="caution">
    <text evidence="7">The sequence shown here is derived from an EMBL/GenBank/DDBJ whole genome shotgun (WGS) entry which is preliminary data.</text>
</comment>
<feature type="domain" description="CBM6" evidence="5">
    <location>
        <begin position="728"/>
        <end position="858"/>
    </location>
</feature>
<dbReference type="InterPro" id="IPR040751">
    <property type="entry name" value="SbsC_C"/>
</dbReference>
<reference evidence="7 8" key="1">
    <citation type="submission" date="2019-11" db="EMBL/GenBank/DDBJ databases">
        <title>Genome sequences of 17 halophilic strains isolated from different environments.</title>
        <authorList>
            <person name="Furrow R.E."/>
        </authorList>
    </citation>
    <scope>NUCLEOTIDE SEQUENCE [LARGE SCALE GENOMIC DNA]</scope>
    <source>
        <strain evidence="7 8">22506_14_FS</strain>
    </source>
</reference>
<evidence type="ECO:0000256" key="2">
    <source>
        <dbReference type="ARBA" id="ARBA00022729"/>
    </source>
</evidence>
<evidence type="ECO:0000259" key="5">
    <source>
        <dbReference type="PROSITE" id="PS51175"/>
    </source>
</evidence>
<dbReference type="Pfam" id="PF00722">
    <property type="entry name" value="Glyco_hydro_16"/>
    <property type="match status" value="1"/>
</dbReference>
<organism evidence="7 8">
    <name type="scientific">Guptibacillus hwajinpoensis</name>
    <dbReference type="NCBI Taxonomy" id="208199"/>
    <lineage>
        <taxon>Bacteria</taxon>
        <taxon>Bacillati</taxon>
        <taxon>Bacillota</taxon>
        <taxon>Bacilli</taxon>
        <taxon>Bacillales</taxon>
        <taxon>Guptibacillaceae</taxon>
        <taxon>Guptibacillus</taxon>
    </lineage>
</organism>
<dbReference type="PANTHER" id="PTHR10963:SF55">
    <property type="entry name" value="GLYCOSIDE HYDROLASE FAMILY 16 PROTEIN"/>
    <property type="match status" value="1"/>
</dbReference>
<dbReference type="InterPro" id="IPR000757">
    <property type="entry name" value="Beta-glucanase-like"/>
</dbReference>
<dbReference type="PROSITE" id="PS51175">
    <property type="entry name" value="CBM6"/>
    <property type="match status" value="1"/>
</dbReference>
<dbReference type="InterPro" id="IPR003305">
    <property type="entry name" value="CenC_carb-bd"/>
</dbReference>
<keyword evidence="3 7" id="KW-0378">Hydrolase</keyword>
<dbReference type="SUPFAM" id="SSF49785">
    <property type="entry name" value="Galactose-binding domain-like"/>
    <property type="match status" value="4"/>
</dbReference>
<dbReference type="Pfam" id="PF03422">
    <property type="entry name" value="CBM_6"/>
    <property type="match status" value="1"/>
</dbReference>
<gene>
    <name evidence="7" type="ORF">GLW07_17945</name>
</gene>
<evidence type="ECO:0000259" key="6">
    <source>
        <dbReference type="PROSITE" id="PS51762"/>
    </source>
</evidence>
<dbReference type="CDD" id="cd04080">
    <property type="entry name" value="CBM6_cellulase-like"/>
    <property type="match status" value="1"/>
</dbReference>
<evidence type="ECO:0000256" key="4">
    <source>
        <dbReference type="SAM" id="SignalP"/>
    </source>
</evidence>
<dbReference type="GO" id="GO:0004553">
    <property type="term" value="F:hydrolase activity, hydrolyzing O-glycosyl compounds"/>
    <property type="evidence" value="ECO:0007669"/>
    <property type="project" value="InterPro"/>
</dbReference>
<dbReference type="AlphaFoldDB" id="A0A845F2R8"/>
<name>A0A845F2R8_9BACL</name>
<dbReference type="GO" id="GO:0030246">
    <property type="term" value="F:carbohydrate binding"/>
    <property type="evidence" value="ECO:0007669"/>
    <property type="project" value="InterPro"/>
</dbReference>
<comment type="similarity">
    <text evidence="1">Belongs to the glycosyl hydrolase 16 family.</text>
</comment>
<evidence type="ECO:0000256" key="3">
    <source>
        <dbReference type="ARBA" id="ARBA00022801"/>
    </source>
</evidence>
<dbReference type="Proteomes" id="UP000447833">
    <property type="component" value="Unassembled WGS sequence"/>
</dbReference>
<dbReference type="GO" id="GO:0005975">
    <property type="term" value="P:carbohydrate metabolic process"/>
    <property type="evidence" value="ECO:0007669"/>
    <property type="project" value="InterPro"/>
</dbReference>
<proteinExistence type="inferred from homology"/>
<keyword evidence="2 4" id="KW-0732">Signal</keyword>
<dbReference type="PANTHER" id="PTHR10963">
    <property type="entry name" value="GLYCOSYL HYDROLASE-RELATED"/>
    <property type="match status" value="1"/>
</dbReference>
<dbReference type="InterPro" id="IPR050546">
    <property type="entry name" value="Glycosyl_Hydrlase_16"/>
</dbReference>
<dbReference type="PROSITE" id="PS51762">
    <property type="entry name" value="GH16_2"/>
    <property type="match status" value="1"/>
</dbReference>
<dbReference type="CDD" id="cd08023">
    <property type="entry name" value="GH16_laminarinase_like"/>
    <property type="match status" value="1"/>
</dbReference>
<protein>
    <submittedName>
        <fullName evidence="7">Family 16 glycosylhydrolase</fullName>
    </submittedName>
</protein>
<feature type="signal peptide" evidence="4">
    <location>
        <begin position="1"/>
        <end position="22"/>
    </location>
</feature>
<dbReference type="SUPFAM" id="SSF49899">
    <property type="entry name" value="Concanavalin A-like lectins/glucanases"/>
    <property type="match status" value="1"/>
</dbReference>
<dbReference type="InterPro" id="IPR013320">
    <property type="entry name" value="ConA-like_dom_sf"/>
</dbReference>
<dbReference type="InterPro" id="IPR006584">
    <property type="entry name" value="Cellulose-bd_IV"/>
</dbReference>
<feature type="chain" id="PRO_5039379503" evidence="4">
    <location>
        <begin position="23"/>
        <end position="1023"/>
    </location>
</feature>
<evidence type="ECO:0000313" key="7">
    <source>
        <dbReference type="EMBL" id="MYL65243.1"/>
    </source>
</evidence>
<evidence type="ECO:0000256" key="1">
    <source>
        <dbReference type="ARBA" id="ARBA00006865"/>
    </source>
</evidence>
<dbReference type="Pfam" id="PF18316">
    <property type="entry name" value="S-l_SbsC_C"/>
    <property type="match status" value="1"/>
</dbReference>
<dbReference type="EMBL" id="WMEY01000006">
    <property type="protein sequence ID" value="MYL65243.1"/>
    <property type="molecule type" value="Genomic_DNA"/>
</dbReference>
<accession>A0A845F2R8</accession>
<dbReference type="RefSeq" id="WP_160920616.1">
    <property type="nucleotide sequence ID" value="NZ_WMEY01000006.1"/>
</dbReference>
<dbReference type="Pfam" id="PF02018">
    <property type="entry name" value="CBM_4_9"/>
    <property type="match status" value="3"/>
</dbReference>
<dbReference type="SMART" id="SM00606">
    <property type="entry name" value="CBD_IV"/>
    <property type="match status" value="1"/>
</dbReference>
<evidence type="ECO:0000313" key="8">
    <source>
        <dbReference type="Proteomes" id="UP000447833"/>
    </source>
</evidence>
<dbReference type="Gene3D" id="2.60.120.260">
    <property type="entry name" value="Galactose-binding domain-like"/>
    <property type="match status" value="4"/>
</dbReference>
<dbReference type="InterPro" id="IPR005084">
    <property type="entry name" value="CBM6"/>
</dbReference>
<feature type="domain" description="GH16" evidence="6">
    <location>
        <begin position="147"/>
        <end position="385"/>
    </location>
</feature>
<dbReference type="InterPro" id="IPR008979">
    <property type="entry name" value="Galactose-bd-like_sf"/>
</dbReference>
<sequence length="1023" mass="114479">MRSVIPVLLAGVLALSPAIPTAASSHDKGKEKNDSEQVVAKPFHPAVMKGKVHGTTKLRASVQDDLHLAVKISNEAIKAKVGEAVPSDRTVTNPYVSGTDLSGVDEKINKFVMVYVLDEDDEIVDFKQIELKKSDIQKEEWNLVWEDEFNGESINEEKWNFVQGGGGYGNNEWQNYTNREKNARVEDGSLVIEAHKENFGGNDYTSAKLTTQNKGDWTYGRYEIKAKLPKGQGMWPAIWMMPTDYELYSDWPATGEIDIMELLGHDPDTVYGTLHYGKPWKNTGESYDLPVGDFSDEYHTFTLDWEPGEFRWYVDGILYAKQNDWFTKNENEAAAYTYPAPFDRDFFLQLNLAVGGNWPGYPDESTNFPNKMLVDYVKVYELDGDYREAGERPVTEETVEDLREPVDGDYVYNGQFDTDLEYWDFQPFEPSDLFGGAGDVTVVDGEANVTISDPGDQPYAIQFVQPNVPLENGERYKLSFDARSSGDRGMVVNVSGPEQGFARYLSDKNVALSSNNETFSYEFEMENGTDPHSRIEFNMGQSSDLPVWIDNVSLVKLPKDPNASKKVLPTGNYIYNGTFDQGDDRMVFWNVDQDGKAKASASVGEAIPSREMTIDIKKSNELEDVRLSQDNLNVEEGVYVLTFDAKADEARSIGVRLTDKARSQEYVRDENISITEEMSSYQVMIDMKETDSKTVFEFLLGGSSRSSVTIDNVEMKRVAPPVTIEGVTKVEAEDFQSMSGVQIGEDGKSVGWIDEGDWMQYAVDVKKEGNYTVRYQVASGRDGANVTLLSKAGNVYDGTREMGEILVEEADQLTSIDVPQTGGWGTWKTVTNTIYLEKGLQTLQVNAANLNIDWLFFSPEQTDTETVVRNGDFSDGLTNWGSWWGDQWSGTAEGEITHEDGQMKIVVSKTGEQSYSPQVFQENLFLEEGQTYKVSFDAKATVAKDINLVIGEPLTSDPWFIPFMETKKVSIGEEIETHLFTFQMDQATSANGKIVFEVGKIDGVATPSTIVLDNVEIVPVTTR</sequence>